<dbReference type="OrthoDB" id="4746309at2"/>
<dbReference type="GO" id="GO:0016705">
    <property type="term" value="F:oxidoreductase activity, acting on paired donors, with incorporation or reduction of molecular oxygen"/>
    <property type="evidence" value="ECO:0007669"/>
    <property type="project" value="InterPro"/>
</dbReference>
<evidence type="ECO:0000313" key="10">
    <source>
        <dbReference type="EMBL" id="MQS16021.1"/>
    </source>
</evidence>
<dbReference type="EMBL" id="WBOF01000002">
    <property type="protein sequence ID" value="MQS16021.1"/>
    <property type="molecule type" value="Genomic_DNA"/>
</dbReference>
<keyword evidence="3 7" id="KW-0479">Metal-binding</keyword>
<protein>
    <submittedName>
        <fullName evidence="10">Cytochrome P450</fullName>
    </submittedName>
</protein>
<dbReference type="SUPFAM" id="SSF48264">
    <property type="entry name" value="Cytochrome P450"/>
    <property type="match status" value="1"/>
</dbReference>
<evidence type="ECO:0000256" key="2">
    <source>
        <dbReference type="ARBA" id="ARBA00022617"/>
    </source>
</evidence>
<dbReference type="GO" id="GO:0020037">
    <property type="term" value="F:heme binding"/>
    <property type="evidence" value="ECO:0007669"/>
    <property type="project" value="InterPro"/>
</dbReference>
<dbReference type="PRINTS" id="PR00385">
    <property type="entry name" value="P450"/>
</dbReference>
<dbReference type="Gene3D" id="1.10.630.10">
    <property type="entry name" value="Cytochrome P450"/>
    <property type="match status" value="1"/>
</dbReference>
<keyword evidence="11" id="KW-1185">Reference proteome</keyword>
<keyword evidence="2 7" id="KW-0349">Heme</keyword>
<dbReference type="Proteomes" id="UP000450000">
    <property type="component" value="Unassembled WGS sequence"/>
</dbReference>
<dbReference type="GO" id="GO:0004497">
    <property type="term" value="F:monooxygenase activity"/>
    <property type="evidence" value="ECO:0007669"/>
    <property type="project" value="UniProtKB-KW"/>
</dbReference>
<proteinExistence type="inferred from homology"/>
<dbReference type="AlphaFoldDB" id="A0A6N7KX26"/>
<evidence type="ECO:0000313" key="11">
    <source>
        <dbReference type="Proteomes" id="UP000450000"/>
    </source>
</evidence>
<dbReference type="InterPro" id="IPR001128">
    <property type="entry name" value="Cyt_P450"/>
</dbReference>
<dbReference type="InterPro" id="IPR050196">
    <property type="entry name" value="Cytochrome_P450_Monoox"/>
</dbReference>
<keyword evidence="6 8" id="KW-0503">Monooxygenase</keyword>
<evidence type="ECO:0000256" key="8">
    <source>
        <dbReference type="RuleBase" id="RU000461"/>
    </source>
</evidence>
<dbReference type="InterPro" id="IPR002403">
    <property type="entry name" value="Cyt_P450_E_grp-IV"/>
</dbReference>
<dbReference type="Pfam" id="PF00067">
    <property type="entry name" value="p450"/>
    <property type="match status" value="1"/>
</dbReference>
<name>A0A6N7KX26_9ACTN</name>
<dbReference type="InterPro" id="IPR036396">
    <property type="entry name" value="Cyt_P450_sf"/>
</dbReference>
<dbReference type="InterPro" id="IPR017972">
    <property type="entry name" value="Cyt_P450_CS"/>
</dbReference>
<keyword evidence="4 8" id="KW-0560">Oxidoreductase</keyword>
<comment type="similarity">
    <text evidence="1 8">Belongs to the cytochrome P450 family.</text>
</comment>
<gene>
    <name evidence="10" type="ORF">F7Q99_28190</name>
</gene>
<comment type="cofactor">
    <cofactor evidence="7">
        <name>heme</name>
        <dbReference type="ChEBI" id="CHEBI:30413"/>
    </cofactor>
</comment>
<dbReference type="GO" id="GO:0005506">
    <property type="term" value="F:iron ion binding"/>
    <property type="evidence" value="ECO:0007669"/>
    <property type="project" value="InterPro"/>
</dbReference>
<evidence type="ECO:0000256" key="9">
    <source>
        <dbReference type="SAM" id="MobiDB-lite"/>
    </source>
</evidence>
<evidence type="ECO:0000256" key="1">
    <source>
        <dbReference type="ARBA" id="ARBA00010617"/>
    </source>
</evidence>
<evidence type="ECO:0000256" key="7">
    <source>
        <dbReference type="PIRSR" id="PIRSR602403-1"/>
    </source>
</evidence>
<dbReference type="CDD" id="cd11049">
    <property type="entry name" value="CYP170A1-like"/>
    <property type="match status" value="1"/>
</dbReference>
<feature type="binding site" description="axial binding residue" evidence="7">
    <location>
        <position position="421"/>
    </location>
    <ligand>
        <name>heme</name>
        <dbReference type="ChEBI" id="CHEBI:30413"/>
    </ligand>
    <ligandPart>
        <name>Fe</name>
        <dbReference type="ChEBI" id="CHEBI:18248"/>
    </ligandPart>
</feature>
<feature type="region of interest" description="Disordered" evidence="9">
    <location>
        <begin position="1"/>
        <end position="25"/>
    </location>
</feature>
<sequence length="474" mass="52042">MFTQPPGDGRFADHGQGSCRSPTPTLKVTPVPTQYILTTAPGALPLLGHAPAFVRRPYEFVAGLPAHGDLVRLRLGPLDAYVACHPDLVRQLLTEHRVYDKGGLIFDRAREVFGDGLITCPASDHRRQRRLLQPAFHRERLPGYAAIMAEEIAGAIAPWRNGQVIDVPAAMHRLTIAATARCLFAAHEQAGSLPVHDSMNIVIKGVARRVMMPLPGLNRIPTPGNHRYQRARADLAEITRRLIAAYRAAGTDHHDLLSILLAARDDDGRGLSDEEIHDQMVTFLLAGMETTAATLSWAWTLLAAHPSVRERLHTELDTVLDGRPARHEDLPALPLTTRIVTETLRLYPPAWILSRVVADGDAELGGHRVPAGATILYSPYLLHRRADLFPALDRFDPDRWLTNSRPTPGTYTPFGAGARRCIGDAVGTTEATLAIATIATHWSLTPIPGRPIRPTRGSSMTPRPFTATLTRRPR</sequence>
<reference evidence="10 11" key="1">
    <citation type="submission" date="2019-09" db="EMBL/GenBank/DDBJ databases">
        <title>Genome Sequences of Streptomyces kaniharaensis ATCC 21070.</title>
        <authorList>
            <person name="Zhu W."/>
            <person name="De Crecy-Lagard V."/>
            <person name="Richards N.G."/>
        </authorList>
    </citation>
    <scope>NUCLEOTIDE SEQUENCE [LARGE SCALE GENOMIC DNA]</scope>
    <source>
        <strain evidence="10 11">SF-557</strain>
    </source>
</reference>
<dbReference type="PRINTS" id="PR00465">
    <property type="entry name" value="EP450IV"/>
</dbReference>
<evidence type="ECO:0000256" key="4">
    <source>
        <dbReference type="ARBA" id="ARBA00023002"/>
    </source>
</evidence>
<feature type="compositionally biased region" description="Low complexity" evidence="9">
    <location>
        <begin position="447"/>
        <end position="459"/>
    </location>
</feature>
<organism evidence="10 11">
    <name type="scientific">Streptomyces kaniharaensis</name>
    <dbReference type="NCBI Taxonomy" id="212423"/>
    <lineage>
        <taxon>Bacteria</taxon>
        <taxon>Bacillati</taxon>
        <taxon>Actinomycetota</taxon>
        <taxon>Actinomycetes</taxon>
        <taxon>Kitasatosporales</taxon>
        <taxon>Streptomycetaceae</taxon>
        <taxon>Streptomyces</taxon>
    </lineage>
</organism>
<accession>A0A6N7KX26</accession>
<dbReference type="PANTHER" id="PTHR24291">
    <property type="entry name" value="CYTOCHROME P450 FAMILY 4"/>
    <property type="match status" value="1"/>
</dbReference>
<evidence type="ECO:0000256" key="3">
    <source>
        <dbReference type="ARBA" id="ARBA00022723"/>
    </source>
</evidence>
<evidence type="ECO:0000256" key="5">
    <source>
        <dbReference type="ARBA" id="ARBA00023004"/>
    </source>
</evidence>
<feature type="region of interest" description="Disordered" evidence="9">
    <location>
        <begin position="447"/>
        <end position="474"/>
    </location>
</feature>
<dbReference type="PANTHER" id="PTHR24291:SF50">
    <property type="entry name" value="BIFUNCTIONAL ALBAFLAVENONE MONOOXYGENASE_TERPENE SYNTHASE"/>
    <property type="match status" value="1"/>
</dbReference>
<comment type="caution">
    <text evidence="10">The sequence shown here is derived from an EMBL/GenBank/DDBJ whole genome shotgun (WGS) entry which is preliminary data.</text>
</comment>
<dbReference type="PROSITE" id="PS00086">
    <property type="entry name" value="CYTOCHROME_P450"/>
    <property type="match status" value="1"/>
</dbReference>
<evidence type="ECO:0000256" key="6">
    <source>
        <dbReference type="ARBA" id="ARBA00023033"/>
    </source>
</evidence>
<keyword evidence="5 7" id="KW-0408">Iron</keyword>